<sequence length="253" mass="28152">MKNKVYRSEMMAAYKKEGSLPYLADYDIVLTSDEAYQIQKYLVQEVSQNDTIVAYEAGMTSEGSQKKFGATQPLAAVRFASGLHYDTTEIKLSEFQNPILETEIGYRMKSVITKKVTLGSIKELVKEIIPMIEIPDIKHPDMSRLTQKDMIATNGAGAVIIQGKPMNPNIDINEKIITLALDEEEISRGKGSDAMGDQWTSLVWLINKTLDQEYSITPEHILMTGTVGQIVPLTKGAYTALYESLGTIEFTVV</sequence>
<dbReference type="eggNOG" id="COG3971">
    <property type="taxonomic scope" value="Bacteria"/>
</dbReference>
<organism evidence="1 2">
    <name type="scientific">Aquimarina atlantica</name>
    <dbReference type="NCBI Taxonomy" id="1317122"/>
    <lineage>
        <taxon>Bacteria</taxon>
        <taxon>Pseudomonadati</taxon>
        <taxon>Bacteroidota</taxon>
        <taxon>Flavobacteriia</taxon>
        <taxon>Flavobacteriales</taxon>
        <taxon>Flavobacteriaceae</taxon>
        <taxon>Aquimarina</taxon>
    </lineage>
</organism>
<dbReference type="Proteomes" id="UP000023541">
    <property type="component" value="Unassembled WGS sequence"/>
</dbReference>
<accession>A0A023BY59</accession>
<name>A0A023BY59_9FLAO</name>
<dbReference type="PANTHER" id="PTHR30143">
    <property type="entry name" value="ACID HYDRATASE"/>
    <property type="match status" value="1"/>
</dbReference>
<reference evidence="1 2" key="1">
    <citation type="submission" date="2014-04" db="EMBL/GenBank/DDBJ databases">
        <title>Aquimarina sp. 22II-S11-z7 Genome Sequencing.</title>
        <authorList>
            <person name="Lai Q."/>
        </authorList>
    </citation>
    <scope>NUCLEOTIDE SEQUENCE [LARGE SCALE GENOMIC DNA]</scope>
    <source>
        <strain evidence="1 2">22II-S11-z7</strain>
    </source>
</reference>
<gene>
    <name evidence="1" type="ORF">ATO12_09680</name>
</gene>
<dbReference type="OrthoDB" id="9792137at2"/>
<protein>
    <recommendedName>
        <fullName evidence="3">Fumarylacetoacetase-like C-terminal domain-containing protein</fullName>
    </recommendedName>
</protein>
<comment type="caution">
    <text evidence="1">The sequence shown here is derived from an EMBL/GenBank/DDBJ whole genome shotgun (WGS) entry which is preliminary data.</text>
</comment>
<dbReference type="STRING" id="1317122.ATO12_09680"/>
<dbReference type="Gene3D" id="3.90.850.10">
    <property type="entry name" value="Fumarylacetoacetase-like, C-terminal domain"/>
    <property type="match status" value="1"/>
</dbReference>
<dbReference type="GO" id="GO:0008684">
    <property type="term" value="F:2-oxopent-4-enoate hydratase activity"/>
    <property type="evidence" value="ECO:0007669"/>
    <property type="project" value="TreeGrafter"/>
</dbReference>
<proteinExistence type="predicted"/>
<dbReference type="EMBL" id="AQRA01000002">
    <property type="protein sequence ID" value="EZH74991.1"/>
    <property type="molecule type" value="Genomic_DNA"/>
</dbReference>
<evidence type="ECO:0000313" key="2">
    <source>
        <dbReference type="Proteomes" id="UP000023541"/>
    </source>
</evidence>
<dbReference type="InterPro" id="IPR036663">
    <property type="entry name" value="Fumarylacetoacetase_C_sf"/>
</dbReference>
<dbReference type="InterPro" id="IPR050772">
    <property type="entry name" value="Hydratase-Decarb/MhpD_sf"/>
</dbReference>
<dbReference type="RefSeq" id="WP_131248780.1">
    <property type="nucleotide sequence ID" value="NZ_AQRA01000002.1"/>
</dbReference>
<dbReference type="AlphaFoldDB" id="A0A023BY59"/>
<evidence type="ECO:0000313" key="1">
    <source>
        <dbReference type="EMBL" id="EZH74991.1"/>
    </source>
</evidence>
<keyword evidence="2" id="KW-1185">Reference proteome</keyword>
<dbReference type="GO" id="GO:0005737">
    <property type="term" value="C:cytoplasm"/>
    <property type="evidence" value="ECO:0007669"/>
    <property type="project" value="TreeGrafter"/>
</dbReference>
<dbReference type="SUPFAM" id="SSF56529">
    <property type="entry name" value="FAH"/>
    <property type="match status" value="1"/>
</dbReference>
<evidence type="ECO:0008006" key="3">
    <source>
        <dbReference type="Google" id="ProtNLM"/>
    </source>
</evidence>
<dbReference type="PANTHER" id="PTHR30143:SF0">
    <property type="entry name" value="2-KETO-4-PENTENOATE HYDRATASE"/>
    <property type="match status" value="1"/>
</dbReference>